<dbReference type="EMBL" id="AVOT02007899">
    <property type="protein sequence ID" value="MBW0484902.1"/>
    <property type="molecule type" value="Genomic_DNA"/>
</dbReference>
<reference evidence="1" key="1">
    <citation type="submission" date="2021-03" db="EMBL/GenBank/DDBJ databases">
        <title>Draft genome sequence of rust myrtle Austropuccinia psidii MF-1, a brazilian biotype.</title>
        <authorList>
            <person name="Quecine M.C."/>
            <person name="Pachon D.M.R."/>
            <person name="Bonatelli M.L."/>
            <person name="Correr F.H."/>
            <person name="Franceschini L.M."/>
            <person name="Leite T.F."/>
            <person name="Margarido G.R.A."/>
            <person name="Almeida C.A."/>
            <person name="Ferrarezi J.A."/>
            <person name="Labate C.A."/>
        </authorList>
    </citation>
    <scope>NUCLEOTIDE SEQUENCE</scope>
    <source>
        <strain evidence="1">MF-1</strain>
    </source>
</reference>
<comment type="caution">
    <text evidence="1">The sequence shown here is derived from an EMBL/GenBank/DDBJ whole genome shotgun (WGS) entry which is preliminary data.</text>
</comment>
<gene>
    <name evidence="1" type="ORF">O181_024617</name>
</gene>
<protein>
    <submittedName>
        <fullName evidence="1">Uncharacterized protein</fullName>
    </submittedName>
</protein>
<sequence>MDILTESNMSIPDSDLQIIPSDLILGPVEGPRKCNAGLYQTMVSNDQLSNGYDIGDEDYIIAKDNGLGMDDVKPPK</sequence>
<name>A0A9Q3GZ48_9BASI</name>
<accession>A0A9Q3GZ48</accession>
<evidence type="ECO:0000313" key="1">
    <source>
        <dbReference type="EMBL" id="MBW0484902.1"/>
    </source>
</evidence>
<dbReference type="AlphaFoldDB" id="A0A9Q3GZ48"/>
<proteinExistence type="predicted"/>
<evidence type="ECO:0000313" key="2">
    <source>
        <dbReference type="Proteomes" id="UP000765509"/>
    </source>
</evidence>
<keyword evidence="2" id="KW-1185">Reference proteome</keyword>
<organism evidence="1 2">
    <name type="scientific">Austropuccinia psidii MF-1</name>
    <dbReference type="NCBI Taxonomy" id="1389203"/>
    <lineage>
        <taxon>Eukaryota</taxon>
        <taxon>Fungi</taxon>
        <taxon>Dikarya</taxon>
        <taxon>Basidiomycota</taxon>
        <taxon>Pucciniomycotina</taxon>
        <taxon>Pucciniomycetes</taxon>
        <taxon>Pucciniales</taxon>
        <taxon>Sphaerophragmiaceae</taxon>
        <taxon>Austropuccinia</taxon>
    </lineage>
</organism>
<dbReference type="Proteomes" id="UP000765509">
    <property type="component" value="Unassembled WGS sequence"/>
</dbReference>